<dbReference type="AlphaFoldDB" id="A0A7X1ZEQ4"/>
<dbReference type="InterPro" id="IPR050595">
    <property type="entry name" value="Bact_response_regulator"/>
</dbReference>
<feature type="domain" description="Response regulatory" evidence="4">
    <location>
        <begin position="5"/>
        <end position="122"/>
    </location>
</feature>
<evidence type="ECO:0000313" key="5">
    <source>
        <dbReference type="EMBL" id="MQX37205.1"/>
    </source>
</evidence>
<name>A0A7X1ZEQ4_9PROT</name>
<dbReference type="GO" id="GO:0000160">
    <property type="term" value="P:phosphorelay signal transduction system"/>
    <property type="evidence" value="ECO:0007669"/>
    <property type="project" value="UniProtKB-KW"/>
</dbReference>
<reference evidence="5 6" key="1">
    <citation type="submission" date="2019-10" db="EMBL/GenBank/DDBJ databases">
        <title>Draft whole-genome sequence of the purple nonsulfur photosynthetic bacterium Roseospira navarrensis DSM 15114.</title>
        <authorList>
            <person name="Kyndt J.A."/>
            <person name="Meyer T.E."/>
        </authorList>
    </citation>
    <scope>NUCLEOTIDE SEQUENCE [LARGE SCALE GENOMIC DNA]</scope>
    <source>
        <strain evidence="5 6">DSM 15114</strain>
    </source>
</reference>
<evidence type="ECO:0000256" key="1">
    <source>
        <dbReference type="ARBA" id="ARBA00022553"/>
    </source>
</evidence>
<dbReference type="CDD" id="cd00156">
    <property type="entry name" value="REC"/>
    <property type="match status" value="1"/>
</dbReference>
<organism evidence="5 6">
    <name type="scientific">Roseospira navarrensis</name>
    <dbReference type="NCBI Taxonomy" id="140058"/>
    <lineage>
        <taxon>Bacteria</taxon>
        <taxon>Pseudomonadati</taxon>
        <taxon>Pseudomonadota</taxon>
        <taxon>Alphaproteobacteria</taxon>
        <taxon>Rhodospirillales</taxon>
        <taxon>Rhodospirillaceae</taxon>
        <taxon>Roseospira</taxon>
    </lineage>
</organism>
<evidence type="ECO:0000259" key="4">
    <source>
        <dbReference type="PROSITE" id="PS50110"/>
    </source>
</evidence>
<feature type="modified residue" description="4-aspartylphosphate" evidence="3">
    <location>
        <position position="55"/>
    </location>
</feature>
<dbReference type="SMART" id="SM00448">
    <property type="entry name" value="REC"/>
    <property type="match status" value="1"/>
</dbReference>
<evidence type="ECO:0000313" key="6">
    <source>
        <dbReference type="Proteomes" id="UP000434582"/>
    </source>
</evidence>
<dbReference type="OrthoDB" id="7243049at2"/>
<keyword evidence="6" id="KW-1185">Reference proteome</keyword>
<dbReference type="PROSITE" id="PS50110">
    <property type="entry name" value="RESPONSE_REGULATORY"/>
    <property type="match status" value="1"/>
</dbReference>
<dbReference type="EMBL" id="WIVE01000035">
    <property type="protein sequence ID" value="MQX37205.1"/>
    <property type="molecule type" value="Genomic_DNA"/>
</dbReference>
<dbReference type="InterPro" id="IPR011006">
    <property type="entry name" value="CheY-like_superfamily"/>
</dbReference>
<comment type="caution">
    <text evidence="5">The sequence shown here is derived from an EMBL/GenBank/DDBJ whole genome shotgun (WGS) entry which is preliminary data.</text>
</comment>
<dbReference type="SUPFAM" id="SSF52172">
    <property type="entry name" value="CheY-like"/>
    <property type="match status" value="1"/>
</dbReference>
<protein>
    <submittedName>
        <fullName evidence="5">Response regulator</fullName>
    </submittedName>
</protein>
<dbReference type="Pfam" id="PF00072">
    <property type="entry name" value="Response_reg"/>
    <property type="match status" value="1"/>
</dbReference>
<dbReference type="InterPro" id="IPR001789">
    <property type="entry name" value="Sig_transdc_resp-reg_receiver"/>
</dbReference>
<dbReference type="Gene3D" id="3.40.50.2300">
    <property type="match status" value="1"/>
</dbReference>
<accession>A0A7X1ZEQ4</accession>
<proteinExistence type="predicted"/>
<evidence type="ECO:0000256" key="2">
    <source>
        <dbReference type="ARBA" id="ARBA00023012"/>
    </source>
</evidence>
<sequence>MGMASVLVVEDDGDLRAVLARALHRAGHDVTEAADGAIALARLDQGDSFDLILTDLEMPGRSGLEVIAAGKRAGRARPVIAMSGKGRPIGVGLDIARRAGADAVLAKPFRLSAMRGLAERLLAGRRPPRHSTQQTWRTLPMVMPPDLLGAKVGRAAG</sequence>
<dbReference type="PANTHER" id="PTHR44591">
    <property type="entry name" value="STRESS RESPONSE REGULATOR PROTEIN 1"/>
    <property type="match status" value="1"/>
</dbReference>
<evidence type="ECO:0000256" key="3">
    <source>
        <dbReference type="PROSITE-ProRule" id="PRU00169"/>
    </source>
</evidence>
<dbReference type="Proteomes" id="UP000434582">
    <property type="component" value="Unassembled WGS sequence"/>
</dbReference>
<gene>
    <name evidence="5" type="ORF">GHC57_11805</name>
</gene>
<keyword evidence="1 3" id="KW-0597">Phosphoprotein</keyword>
<keyword evidence="2" id="KW-0902">Two-component regulatory system</keyword>
<dbReference type="PANTHER" id="PTHR44591:SF14">
    <property type="entry name" value="PROTEIN PILG"/>
    <property type="match status" value="1"/>
</dbReference>